<evidence type="ECO:0000256" key="2">
    <source>
        <dbReference type="ARBA" id="ARBA00022448"/>
    </source>
</evidence>
<evidence type="ECO:0000256" key="1">
    <source>
        <dbReference type="ARBA" id="ARBA00004141"/>
    </source>
</evidence>
<dbReference type="Gene3D" id="1.20.1250.20">
    <property type="entry name" value="MFS general substrate transporter like domains"/>
    <property type="match status" value="1"/>
</dbReference>
<evidence type="ECO:0000256" key="7">
    <source>
        <dbReference type="SAM" id="Phobius"/>
    </source>
</evidence>
<feature type="transmembrane region" description="Helical" evidence="7">
    <location>
        <begin position="335"/>
        <end position="353"/>
    </location>
</feature>
<keyword evidence="3 7" id="KW-0812">Transmembrane</keyword>
<dbReference type="GO" id="GO:0022857">
    <property type="term" value="F:transmembrane transporter activity"/>
    <property type="evidence" value="ECO:0007669"/>
    <property type="project" value="InterPro"/>
</dbReference>
<feature type="domain" description="Major facilitator superfamily (MFS) profile" evidence="8">
    <location>
        <begin position="62"/>
        <end position="509"/>
    </location>
</feature>
<dbReference type="AlphaFoldDB" id="A0A1B9FZ73"/>
<dbReference type="Pfam" id="PF07690">
    <property type="entry name" value="MFS_1"/>
    <property type="match status" value="1"/>
</dbReference>
<keyword evidence="4 7" id="KW-1133">Transmembrane helix</keyword>
<dbReference type="InterPro" id="IPR036259">
    <property type="entry name" value="MFS_trans_sf"/>
</dbReference>
<reference evidence="9" key="2">
    <citation type="submission" date="2014-01" db="EMBL/GenBank/DDBJ databases">
        <title>Evolution of pathogenesis and genome organization in the Tremellales.</title>
        <authorList>
            <person name="Cuomo C."/>
            <person name="Litvintseva A."/>
            <person name="Heitman J."/>
            <person name="Chen Y."/>
            <person name="Sun S."/>
            <person name="Springer D."/>
            <person name="Dromer F."/>
            <person name="Young S."/>
            <person name="Zeng Q."/>
            <person name="Chapman S."/>
            <person name="Gujja S."/>
            <person name="Saif S."/>
            <person name="Birren B."/>
        </authorList>
    </citation>
    <scope>NUCLEOTIDE SEQUENCE</scope>
    <source>
        <strain evidence="9">CBS 10118</strain>
    </source>
</reference>
<feature type="transmembrane region" description="Helical" evidence="7">
    <location>
        <begin position="456"/>
        <end position="477"/>
    </location>
</feature>
<comment type="subcellular location">
    <subcellularLocation>
        <location evidence="1">Membrane</location>
        <topology evidence="1">Multi-pass membrane protein</topology>
    </subcellularLocation>
</comment>
<evidence type="ECO:0000256" key="4">
    <source>
        <dbReference type="ARBA" id="ARBA00022989"/>
    </source>
</evidence>
<evidence type="ECO:0000313" key="9">
    <source>
        <dbReference type="EMBL" id="OCF24064.1"/>
    </source>
</evidence>
<dbReference type="InterPro" id="IPR011701">
    <property type="entry name" value="MFS"/>
</dbReference>
<evidence type="ECO:0000256" key="6">
    <source>
        <dbReference type="SAM" id="MobiDB-lite"/>
    </source>
</evidence>
<proteinExistence type="predicted"/>
<feature type="compositionally biased region" description="Polar residues" evidence="6">
    <location>
        <begin position="1"/>
        <end position="11"/>
    </location>
</feature>
<feature type="transmembrane region" description="Helical" evidence="7">
    <location>
        <begin position="227"/>
        <end position="249"/>
    </location>
</feature>
<dbReference type="PANTHER" id="PTHR43791">
    <property type="entry name" value="PERMEASE-RELATED"/>
    <property type="match status" value="1"/>
</dbReference>
<organism evidence="9">
    <name type="scientific">Kwoniella bestiolae CBS 10118</name>
    <dbReference type="NCBI Taxonomy" id="1296100"/>
    <lineage>
        <taxon>Eukaryota</taxon>
        <taxon>Fungi</taxon>
        <taxon>Dikarya</taxon>
        <taxon>Basidiomycota</taxon>
        <taxon>Agaricomycotina</taxon>
        <taxon>Tremellomycetes</taxon>
        <taxon>Tremellales</taxon>
        <taxon>Cryptococcaceae</taxon>
        <taxon>Kwoniella</taxon>
    </lineage>
</organism>
<dbReference type="PANTHER" id="PTHR43791:SF36">
    <property type="entry name" value="TRANSPORTER, PUTATIVE (AFU_ORTHOLOGUE AFUA_6G08340)-RELATED"/>
    <property type="match status" value="1"/>
</dbReference>
<feature type="transmembrane region" description="Helical" evidence="7">
    <location>
        <begin position="134"/>
        <end position="152"/>
    </location>
</feature>
<dbReference type="SUPFAM" id="SSF103473">
    <property type="entry name" value="MFS general substrate transporter"/>
    <property type="match status" value="1"/>
</dbReference>
<dbReference type="InterPro" id="IPR020846">
    <property type="entry name" value="MFS_dom"/>
</dbReference>
<dbReference type="EMBL" id="KI894023">
    <property type="protein sequence ID" value="OCF24064.1"/>
    <property type="molecule type" value="Genomic_DNA"/>
</dbReference>
<gene>
    <name evidence="9" type="ORF">I302_07050</name>
</gene>
<feature type="region of interest" description="Disordered" evidence="6">
    <location>
        <begin position="1"/>
        <end position="25"/>
    </location>
</feature>
<reference evidence="9" key="1">
    <citation type="submission" date="2013-07" db="EMBL/GenBank/DDBJ databases">
        <title>The Genome Sequence of Cryptococcus bestiolae CBS10118.</title>
        <authorList>
            <consortium name="The Broad Institute Genome Sequencing Platform"/>
            <person name="Cuomo C."/>
            <person name="Litvintseva A."/>
            <person name="Chen Y."/>
            <person name="Heitman J."/>
            <person name="Sun S."/>
            <person name="Springer D."/>
            <person name="Dromer F."/>
            <person name="Young S.K."/>
            <person name="Zeng Q."/>
            <person name="Gargeya S."/>
            <person name="Fitzgerald M."/>
            <person name="Abouelleil A."/>
            <person name="Alvarado L."/>
            <person name="Berlin A.M."/>
            <person name="Chapman S.B."/>
            <person name="Dewar J."/>
            <person name="Goldberg J."/>
            <person name="Griggs A."/>
            <person name="Gujja S."/>
            <person name="Hansen M."/>
            <person name="Howarth C."/>
            <person name="Imamovic A."/>
            <person name="Larimer J."/>
            <person name="McCowan C."/>
            <person name="Murphy C."/>
            <person name="Pearson M."/>
            <person name="Priest M."/>
            <person name="Roberts A."/>
            <person name="Saif S."/>
            <person name="Shea T."/>
            <person name="Sykes S."/>
            <person name="Wortman J."/>
            <person name="Nusbaum C."/>
            <person name="Birren B."/>
        </authorList>
    </citation>
    <scope>NUCLEOTIDE SEQUENCE [LARGE SCALE GENOMIC DNA]</scope>
    <source>
        <strain evidence="9">CBS 10118</strain>
    </source>
</reference>
<dbReference type="OrthoDB" id="2962993at2759"/>
<evidence type="ECO:0000256" key="5">
    <source>
        <dbReference type="ARBA" id="ARBA00023136"/>
    </source>
</evidence>
<accession>A0A1B9FZ73</accession>
<feature type="transmembrane region" description="Helical" evidence="7">
    <location>
        <begin position="191"/>
        <end position="215"/>
    </location>
</feature>
<dbReference type="GO" id="GO:0016020">
    <property type="term" value="C:membrane"/>
    <property type="evidence" value="ECO:0007669"/>
    <property type="project" value="UniProtKB-SubCell"/>
</dbReference>
<feature type="transmembrane region" description="Helical" evidence="7">
    <location>
        <begin position="422"/>
        <end position="444"/>
    </location>
</feature>
<feature type="transmembrane region" description="Helical" evidence="7">
    <location>
        <begin position="164"/>
        <end position="185"/>
    </location>
</feature>
<sequence>MSNPTAAQLSTLPFEKHPKPASPDPALDDVADKYIVASEHEEVPSYTCTEARQILRKVDLALIPVLVLIYLHKNMDQFIVSYLVPMQKGKPTNVLKQLNMTADDWSMITTFQTIPSVFFEVPSNLLMKKFGPRFHFMRIVLLWSLSGAMGALAKNKGGLWATRFFLGVLEAGVYPGILAHLTYWYRPDEIAVRMIGVATAAAFSSIFDALLAWAITYIDGLHGISSWQWYFIILGLVGVPVAAIVWFFLPNYPETARFLTPREKQILISRLPASSSRRSDANWDPKAIWSELKSPLIYVFTGMQLFQNIGTYGLQFWLPSIIASFGFTTTQSSQLLNIPPTVVGLCASFFWAWLSDQTLGVPKLLYLIGAIAWTMTSFFCLAFVKNKVPRESGLLENSEVSTSFFAVLWPWRSQTMKGATSTAFVFSFQNGMAQWSGMIGGSLLLSHTKYAPRYTIPFMVCVIFQFVAGLTATYGWYLSRHTERAIRQEAKLRKDEARQQRLEGSQEKS</sequence>
<evidence type="ECO:0000256" key="3">
    <source>
        <dbReference type="ARBA" id="ARBA00022692"/>
    </source>
</evidence>
<keyword evidence="2" id="KW-0813">Transport</keyword>
<name>A0A1B9FZ73_9TREE</name>
<keyword evidence="5 7" id="KW-0472">Membrane</keyword>
<dbReference type="VEuPathDB" id="FungiDB:I302_07050"/>
<feature type="transmembrane region" description="Helical" evidence="7">
    <location>
        <begin position="365"/>
        <end position="384"/>
    </location>
</feature>
<protein>
    <recommendedName>
        <fullName evidence="8">Major facilitator superfamily (MFS) profile domain-containing protein</fullName>
    </recommendedName>
</protein>
<evidence type="ECO:0000259" key="8">
    <source>
        <dbReference type="PROSITE" id="PS50850"/>
    </source>
</evidence>
<dbReference type="PROSITE" id="PS50850">
    <property type="entry name" value="MFS"/>
    <property type="match status" value="1"/>
</dbReference>